<proteinExistence type="predicted"/>
<protein>
    <submittedName>
        <fullName evidence="2">Uncharacterized protein</fullName>
    </submittedName>
</protein>
<feature type="coiled-coil region" evidence="1">
    <location>
        <begin position="4"/>
        <end position="31"/>
    </location>
</feature>
<dbReference type="Proteomes" id="UP000095256">
    <property type="component" value="Unassembled WGS sequence"/>
</dbReference>
<gene>
    <name evidence="2" type="ORF">BCR26_14395</name>
</gene>
<name>A0A1E5KW97_9ENTE</name>
<evidence type="ECO:0000256" key="1">
    <source>
        <dbReference type="SAM" id="Coils"/>
    </source>
</evidence>
<keyword evidence="3" id="KW-1185">Reference proteome</keyword>
<reference evidence="2 3" key="1">
    <citation type="submission" date="2016-09" db="EMBL/GenBank/DDBJ databases">
        <authorList>
            <person name="Capua I."/>
            <person name="De Benedictis P."/>
            <person name="Joannis T."/>
            <person name="Lombin L.H."/>
            <person name="Cattoli G."/>
        </authorList>
    </citation>
    <scope>NUCLEOTIDE SEQUENCE [LARGE SCALE GENOMIC DNA]</scope>
    <source>
        <strain evidence="2 3">LMG 25899</strain>
    </source>
</reference>
<feature type="coiled-coil region" evidence="1">
    <location>
        <begin position="65"/>
        <end position="92"/>
    </location>
</feature>
<evidence type="ECO:0000313" key="2">
    <source>
        <dbReference type="EMBL" id="OEH82144.1"/>
    </source>
</evidence>
<organism evidence="2 3">
    <name type="scientific">Enterococcus rivorum</name>
    <dbReference type="NCBI Taxonomy" id="762845"/>
    <lineage>
        <taxon>Bacteria</taxon>
        <taxon>Bacillati</taxon>
        <taxon>Bacillota</taxon>
        <taxon>Bacilli</taxon>
        <taxon>Lactobacillales</taxon>
        <taxon>Enterococcaceae</taxon>
        <taxon>Enterococcus</taxon>
    </lineage>
</organism>
<accession>A0A1E5KW97</accession>
<evidence type="ECO:0000313" key="3">
    <source>
        <dbReference type="Proteomes" id="UP000095256"/>
    </source>
</evidence>
<dbReference type="AlphaFoldDB" id="A0A1E5KW97"/>
<keyword evidence="1" id="KW-0175">Coiled coil</keyword>
<dbReference type="EMBL" id="MIEK01000028">
    <property type="protein sequence ID" value="OEH82144.1"/>
    <property type="molecule type" value="Genomic_DNA"/>
</dbReference>
<sequence>MADYRRTRQELEEQEETIQSFKRKGRHYIEESQQNLWHLLQRIALDNESLNEAQREYHYLEESYLEVLDKERRKITQKQDDAEQAYRKALRNLDEK</sequence>
<dbReference type="STRING" id="762845.BCR26_14395"/>
<comment type="caution">
    <text evidence="2">The sequence shown here is derived from an EMBL/GenBank/DDBJ whole genome shotgun (WGS) entry which is preliminary data.</text>
</comment>